<dbReference type="InParanoid" id="D8LWU8"/>
<proteinExistence type="predicted"/>
<dbReference type="GeneID" id="24923097"/>
<dbReference type="GO" id="GO:0005829">
    <property type="term" value="C:cytosol"/>
    <property type="evidence" value="ECO:0007669"/>
    <property type="project" value="TreeGrafter"/>
</dbReference>
<dbReference type="PANTHER" id="PTHR43215:SF14">
    <property type="entry name" value="RADIAL SPOKE HEAD 1 HOMOLOG"/>
    <property type="match status" value="1"/>
</dbReference>
<dbReference type="AlphaFoldDB" id="D8LWU8"/>
<dbReference type="InterPro" id="IPR003409">
    <property type="entry name" value="MORN"/>
</dbReference>
<name>D8LWU8_BLAHO</name>
<evidence type="ECO:0000313" key="3">
    <source>
        <dbReference type="Proteomes" id="UP000008312"/>
    </source>
</evidence>
<protein>
    <submittedName>
        <fullName evidence="2">Uncharacterized protein</fullName>
    </submittedName>
</protein>
<evidence type="ECO:0000313" key="2">
    <source>
        <dbReference type="EMBL" id="CBK20287.2"/>
    </source>
</evidence>
<evidence type="ECO:0000256" key="1">
    <source>
        <dbReference type="ARBA" id="ARBA00022737"/>
    </source>
</evidence>
<dbReference type="EMBL" id="FN668638">
    <property type="protein sequence ID" value="CBK20287.2"/>
    <property type="molecule type" value="Genomic_DNA"/>
</dbReference>
<accession>D8LWU8</accession>
<dbReference type="PANTHER" id="PTHR43215">
    <property type="entry name" value="RADIAL SPOKE HEAD 1 HOMOLOG"/>
    <property type="match status" value="1"/>
</dbReference>
<sequence length="203" mass="23427">MEISPAIKENLEQFVQHINLSRMVFSAEELQSLKALIDMKINMINEKREILDVFFPEDGVKRFVRKGEFFAGMMNGKGEYIDYDPQRNVGVYYAGSMQNDQMNGQGTCWEIYSDRSVELCGEWRQNQLWNGEKRSRLCNGTTIVAKVSNGIPDFSYVFNQNQKLVYVGELVNDEKEGIGEEINPEGETIEYIGREERGIRNEL</sequence>
<keyword evidence="3" id="KW-1185">Reference proteome</keyword>
<organism evidence="2">
    <name type="scientific">Blastocystis hominis</name>
    <dbReference type="NCBI Taxonomy" id="12968"/>
    <lineage>
        <taxon>Eukaryota</taxon>
        <taxon>Sar</taxon>
        <taxon>Stramenopiles</taxon>
        <taxon>Bigyra</taxon>
        <taxon>Opalozoa</taxon>
        <taxon>Opalinata</taxon>
        <taxon>Blastocystidae</taxon>
        <taxon>Blastocystis</taxon>
    </lineage>
</organism>
<reference evidence="2" key="1">
    <citation type="submission" date="2010-02" db="EMBL/GenBank/DDBJ databases">
        <title>Sequencing and annotation of the Blastocystis hominis genome.</title>
        <authorList>
            <person name="Wincker P."/>
        </authorList>
    </citation>
    <scope>NUCLEOTIDE SEQUENCE</scope>
    <source>
        <strain evidence="2">Singapore isolate B</strain>
    </source>
</reference>
<dbReference type="RefSeq" id="XP_012894335.1">
    <property type="nucleotide sequence ID" value="XM_013038881.1"/>
</dbReference>
<dbReference type="Proteomes" id="UP000008312">
    <property type="component" value="Unassembled WGS sequence"/>
</dbReference>
<keyword evidence="1" id="KW-0677">Repeat</keyword>
<dbReference type="SUPFAM" id="SSF82185">
    <property type="entry name" value="Histone H3 K4-specific methyltransferase SET7/9 N-terminal domain"/>
    <property type="match status" value="1"/>
</dbReference>
<gene>
    <name evidence="2" type="ORF">GSBLH_T00006973001</name>
</gene>
<dbReference type="Pfam" id="PF02493">
    <property type="entry name" value="MORN"/>
    <property type="match status" value="3"/>
</dbReference>
<dbReference type="Gene3D" id="2.20.110.10">
    <property type="entry name" value="Histone H3 K4-specific methyltransferase SET7/9 N-terminal domain"/>
    <property type="match status" value="1"/>
</dbReference>